<feature type="compositionally biased region" description="Low complexity" evidence="1">
    <location>
        <begin position="253"/>
        <end position="269"/>
    </location>
</feature>
<feature type="compositionally biased region" description="Basic and acidic residues" evidence="1">
    <location>
        <begin position="285"/>
        <end position="306"/>
    </location>
</feature>
<feature type="compositionally biased region" description="Basic and acidic residues" evidence="1">
    <location>
        <begin position="221"/>
        <end position="252"/>
    </location>
</feature>
<comment type="caution">
    <text evidence="4">The sequence shown here is derived from an EMBL/GenBank/DDBJ whole genome shotgun (WGS) entry which is preliminary data.</text>
</comment>
<feature type="region of interest" description="Disordered" evidence="1">
    <location>
        <begin position="164"/>
        <end position="207"/>
    </location>
</feature>
<dbReference type="InterPro" id="IPR008613">
    <property type="entry name" value="Excalibur_Ca-bd_domain"/>
</dbReference>
<feature type="region of interest" description="Disordered" evidence="1">
    <location>
        <begin position="221"/>
        <end position="306"/>
    </location>
</feature>
<evidence type="ECO:0000313" key="5">
    <source>
        <dbReference type="Proteomes" id="UP001175137"/>
    </source>
</evidence>
<evidence type="ECO:0000313" key="4">
    <source>
        <dbReference type="EMBL" id="MDN4873911.1"/>
    </source>
</evidence>
<reference evidence="4" key="1">
    <citation type="submission" date="2023-07" db="EMBL/GenBank/DDBJ databases">
        <title>Complete genome sequence of Bacillus cereus SRCM126073 isolated from soil.</title>
        <authorList>
            <person name="Yang H.-G."/>
            <person name="Ryu M.-S."/>
            <person name="Ha G.-S."/>
            <person name="Yang H.-J."/>
            <person name="Jeong D.-Y."/>
        </authorList>
    </citation>
    <scope>NUCLEOTIDE SEQUENCE</scope>
    <source>
        <strain evidence="4">SRCM126073</strain>
    </source>
</reference>
<evidence type="ECO:0000259" key="3">
    <source>
        <dbReference type="SMART" id="SM00894"/>
    </source>
</evidence>
<gene>
    <name evidence="4" type="ORF">QYM23_13800</name>
</gene>
<keyword evidence="2" id="KW-0472">Membrane</keyword>
<dbReference type="Pfam" id="PF05901">
    <property type="entry name" value="Excalibur"/>
    <property type="match status" value="1"/>
</dbReference>
<dbReference type="AlphaFoldDB" id="A0AAW7NEH7"/>
<keyword evidence="2" id="KW-0812">Transmembrane</keyword>
<feature type="domain" description="Excalibur calcium-binding" evidence="3">
    <location>
        <begin position="269"/>
        <end position="305"/>
    </location>
</feature>
<dbReference type="RefSeq" id="WP_243341314.1">
    <property type="nucleotide sequence ID" value="NZ_JALGCM010000006.1"/>
</dbReference>
<name>A0AAW7NEH7_BACCE</name>
<dbReference type="Proteomes" id="UP001175137">
    <property type="component" value="Unassembled WGS sequence"/>
</dbReference>
<proteinExistence type="predicted"/>
<feature type="transmembrane region" description="Helical" evidence="2">
    <location>
        <begin position="141"/>
        <end position="162"/>
    </location>
</feature>
<feature type="compositionally biased region" description="Basic and acidic residues" evidence="1">
    <location>
        <begin position="177"/>
        <end position="207"/>
    </location>
</feature>
<dbReference type="SMART" id="SM00894">
    <property type="entry name" value="Excalibur"/>
    <property type="match status" value="1"/>
</dbReference>
<organism evidence="4 5">
    <name type="scientific">Bacillus cereus</name>
    <dbReference type="NCBI Taxonomy" id="1396"/>
    <lineage>
        <taxon>Bacteria</taxon>
        <taxon>Bacillati</taxon>
        <taxon>Bacillota</taxon>
        <taxon>Bacilli</taxon>
        <taxon>Bacillales</taxon>
        <taxon>Bacillaceae</taxon>
        <taxon>Bacillus</taxon>
        <taxon>Bacillus cereus group</taxon>
    </lineage>
</organism>
<sequence length="306" mass="35564">MSKKKKKPSESTLAKQAIAKKYQKEYGSTPIIVSTNLEGMQTGYAAVATDHIQLFKYNKDVNDVVSIAKYYFINYSTVLVDHFAIKSVFEFNGSGTPFRFIPTEQGKNIERFIENNTSIEIHKVRRKWYNKILGFRSNTKWKMVVACIIYLFILTAGISGMIDNKNENTTAPTTKVVDTDATKKDNEQQKLEEQRKQEELQKQQEEQKKQEEQRKQQELQKQQEEQKKQEEQRKQQELQKQQEEQKKQEEQKQSVQQQPNNNLPQGNYNFKSCKEAKAAGFSNITRDHPAYSSKLDRDGDGLACDK</sequence>
<protein>
    <submittedName>
        <fullName evidence="4">Excalibur calcium-binding domain-containing protein</fullName>
    </submittedName>
</protein>
<keyword evidence="2" id="KW-1133">Transmembrane helix</keyword>
<dbReference type="EMBL" id="JAUIQW010000001">
    <property type="protein sequence ID" value="MDN4873911.1"/>
    <property type="molecule type" value="Genomic_DNA"/>
</dbReference>
<accession>A0AAW7NEH7</accession>
<evidence type="ECO:0000256" key="1">
    <source>
        <dbReference type="SAM" id="MobiDB-lite"/>
    </source>
</evidence>
<evidence type="ECO:0000256" key="2">
    <source>
        <dbReference type="SAM" id="Phobius"/>
    </source>
</evidence>